<evidence type="ECO:0000313" key="2">
    <source>
        <dbReference type="EMBL" id="MBK1704383.1"/>
    </source>
</evidence>
<dbReference type="RefSeq" id="WP_200345576.1">
    <property type="nucleotide sequence ID" value="NZ_NRSJ01000010.1"/>
</dbReference>
<dbReference type="EMBL" id="NRSJ01000010">
    <property type="protein sequence ID" value="MBK1704383.1"/>
    <property type="molecule type" value="Genomic_DNA"/>
</dbReference>
<gene>
    <name evidence="2" type="ORF">CKO40_07480</name>
</gene>
<name>A0AAJ0U3F1_9GAMM</name>
<evidence type="ECO:0000256" key="1">
    <source>
        <dbReference type="SAM" id="MobiDB-lite"/>
    </source>
</evidence>
<reference evidence="2" key="2">
    <citation type="journal article" date="2020" name="Microorganisms">
        <title>Osmotic Adaptation and Compatible Solute Biosynthesis of Phototrophic Bacteria as Revealed from Genome Analyses.</title>
        <authorList>
            <person name="Imhoff J.F."/>
            <person name="Rahn T."/>
            <person name="Kunzel S."/>
            <person name="Keller A."/>
            <person name="Neulinger S.C."/>
        </authorList>
    </citation>
    <scope>NUCLEOTIDE SEQUENCE</scope>
    <source>
        <strain evidence="2">DSM 11080</strain>
    </source>
</reference>
<reference evidence="2" key="1">
    <citation type="submission" date="2017-08" db="EMBL/GenBank/DDBJ databases">
        <authorList>
            <person name="Imhoff J.F."/>
            <person name="Rahn T."/>
            <person name="Kuenzel S."/>
            <person name="Neulinger S.C."/>
        </authorList>
    </citation>
    <scope>NUCLEOTIDE SEQUENCE</scope>
    <source>
        <strain evidence="2">DSM 11080</strain>
    </source>
</reference>
<organism evidence="2 3">
    <name type="scientific">Halochromatium glycolicum</name>
    <dbReference type="NCBI Taxonomy" id="85075"/>
    <lineage>
        <taxon>Bacteria</taxon>
        <taxon>Pseudomonadati</taxon>
        <taxon>Pseudomonadota</taxon>
        <taxon>Gammaproteobacteria</taxon>
        <taxon>Chromatiales</taxon>
        <taxon>Chromatiaceae</taxon>
        <taxon>Halochromatium</taxon>
    </lineage>
</organism>
<evidence type="ECO:0000313" key="3">
    <source>
        <dbReference type="Proteomes" id="UP001296776"/>
    </source>
</evidence>
<proteinExistence type="predicted"/>
<keyword evidence="3" id="KW-1185">Reference proteome</keyword>
<dbReference type="Proteomes" id="UP001296776">
    <property type="component" value="Unassembled WGS sequence"/>
</dbReference>
<protein>
    <submittedName>
        <fullName evidence="2">Uncharacterized protein</fullName>
    </submittedName>
</protein>
<comment type="caution">
    <text evidence="2">The sequence shown here is derived from an EMBL/GenBank/DDBJ whole genome shotgun (WGS) entry which is preliminary data.</text>
</comment>
<feature type="region of interest" description="Disordered" evidence="1">
    <location>
        <begin position="1"/>
        <end position="27"/>
    </location>
</feature>
<feature type="compositionally biased region" description="Basic and acidic residues" evidence="1">
    <location>
        <begin position="1"/>
        <end position="18"/>
    </location>
</feature>
<dbReference type="AlphaFoldDB" id="A0AAJ0U3F1"/>
<accession>A0AAJ0U3F1</accession>
<sequence>MADARRAHDRASDDRVREQVVPANDALQADPERVVSVGQVRARLVEEDWTLRRPGGASSCPRSTSTASRCITVGRFQFVTVSADSGLACGDADQEQRDQALDSVNKPALKLTGAGRDTILISLGARVKQTEPETPIFSLMAHQKRGLPLC</sequence>